<dbReference type="Pfam" id="PF00356">
    <property type="entry name" value="LacI"/>
    <property type="match status" value="1"/>
</dbReference>
<dbReference type="AlphaFoldDB" id="A0A255GLG9"/>
<sequence length="326" mass="33846">MMDVAALAGVSHQTVSRVFNEADSVRAATRDRVLAAVDQLGYRRNLSARALATHRSGLIGVLSGGSPLLGPASTLSAVEAAARRHGYATLVGIVGEDDPEEPVSLVDSFAARGVDGIVAIVGREAMAAPLLDLVPAIPMIVVADVGESAEQPSVVAVDHAAGARAATQHLIELGHRRIAHLAGPVDWFDARSRIRGWRSAMADAGLDGPLLEGDWTAARGHALGEQLARSGLPDAVVCGNDLIALGLIAALRERGIGVPDRVSVVGYDDMPGSAFFSPALTTVRQPFDELASACLETLVAQIGGDQPARRLIAPELRIRASTAPLA</sequence>
<evidence type="ECO:0000313" key="5">
    <source>
        <dbReference type="EMBL" id="OYO16242.1"/>
    </source>
</evidence>
<evidence type="ECO:0000256" key="1">
    <source>
        <dbReference type="ARBA" id="ARBA00023015"/>
    </source>
</evidence>
<dbReference type="InterPro" id="IPR046335">
    <property type="entry name" value="LacI/GalR-like_sensor"/>
</dbReference>
<dbReference type="GO" id="GO:0000976">
    <property type="term" value="F:transcription cis-regulatory region binding"/>
    <property type="evidence" value="ECO:0007669"/>
    <property type="project" value="TreeGrafter"/>
</dbReference>
<evidence type="ECO:0000259" key="4">
    <source>
        <dbReference type="PROSITE" id="PS50932"/>
    </source>
</evidence>
<gene>
    <name evidence="5" type="ORF">CGZ94_04665</name>
</gene>
<proteinExistence type="predicted"/>
<organism evidence="5 6">
    <name type="scientific">Enemella evansiae</name>
    <dbReference type="NCBI Taxonomy" id="2016499"/>
    <lineage>
        <taxon>Bacteria</taxon>
        <taxon>Bacillati</taxon>
        <taxon>Actinomycetota</taxon>
        <taxon>Actinomycetes</taxon>
        <taxon>Propionibacteriales</taxon>
        <taxon>Propionibacteriaceae</taxon>
        <taxon>Enemella</taxon>
    </lineage>
</organism>
<dbReference type="EMBL" id="NMVO01000004">
    <property type="protein sequence ID" value="OYO16242.1"/>
    <property type="molecule type" value="Genomic_DNA"/>
</dbReference>
<evidence type="ECO:0000313" key="6">
    <source>
        <dbReference type="Proteomes" id="UP000215896"/>
    </source>
</evidence>
<feature type="domain" description="HTH lacI-type" evidence="4">
    <location>
        <begin position="1"/>
        <end position="53"/>
    </location>
</feature>
<evidence type="ECO:0000256" key="2">
    <source>
        <dbReference type="ARBA" id="ARBA00023125"/>
    </source>
</evidence>
<dbReference type="PANTHER" id="PTHR30146">
    <property type="entry name" value="LACI-RELATED TRANSCRIPTIONAL REPRESSOR"/>
    <property type="match status" value="1"/>
</dbReference>
<dbReference type="PROSITE" id="PS50932">
    <property type="entry name" value="HTH_LACI_2"/>
    <property type="match status" value="1"/>
</dbReference>
<dbReference type="Gene3D" id="3.40.50.2300">
    <property type="match status" value="2"/>
</dbReference>
<dbReference type="InterPro" id="IPR028082">
    <property type="entry name" value="Peripla_BP_I"/>
</dbReference>
<comment type="caution">
    <text evidence="5">The sequence shown here is derived from an EMBL/GenBank/DDBJ whole genome shotgun (WGS) entry which is preliminary data.</text>
</comment>
<dbReference type="CDD" id="cd01574">
    <property type="entry name" value="PBP1_LacI"/>
    <property type="match status" value="1"/>
</dbReference>
<keyword evidence="2" id="KW-0238">DNA-binding</keyword>
<dbReference type="Pfam" id="PF13377">
    <property type="entry name" value="Peripla_BP_3"/>
    <property type="match status" value="1"/>
</dbReference>
<keyword evidence="3" id="KW-0804">Transcription</keyword>
<dbReference type="SUPFAM" id="SSF47413">
    <property type="entry name" value="lambda repressor-like DNA-binding domains"/>
    <property type="match status" value="1"/>
</dbReference>
<dbReference type="GO" id="GO:0003700">
    <property type="term" value="F:DNA-binding transcription factor activity"/>
    <property type="evidence" value="ECO:0007669"/>
    <property type="project" value="TreeGrafter"/>
</dbReference>
<dbReference type="Proteomes" id="UP000215896">
    <property type="component" value="Unassembled WGS sequence"/>
</dbReference>
<reference evidence="5 6" key="1">
    <citation type="submission" date="2017-07" db="EMBL/GenBank/DDBJ databases">
        <title>Draft whole genome sequences of clinical Proprionibacteriaceae strains.</title>
        <authorList>
            <person name="Bernier A.-M."/>
            <person name="Bernard K."/>
            <person name="Domingo M.-C."/>
        </authorList>
    </citation>
    <scope>NUCLEOTIDE SEQUENCE [LARGE SCALE GENOMIC DNA]</scope>
    <source>
        <strain evidence="5 6">NML 030167</strain>
    </source>
</reference>
<name>A0A255GLG9_9ACTN</name>
<accession>A0A255GLG9</accession>
<dbReference type="PANTHER" id="PTHR30146:SF109">
    <property type="entry name" value="HTH-TYPE TRANSCRIPTIONAL REGULATOR GALS"/>
    <property type="match status" value="1"/>
</dbReference>
<protein>
    <submittedName>
        <fullName evidence="5">LacI family transcriptional regulator</fullName>
    </submittedName>
</protein>
<dbReference type="OrthoDB" id="9785139at2"/>
<dbReference type="InterPro" id="IPR010982">
    <property type="entry name" value="Lambda_DNA-bd_dom_sf"/>
</dbReference>
<evidence type="ECO:0000256" key="3">
    <source>
        <dbReference type="ARBA" id="ARBA00023163"/>
    </source>
</evidence>
<dbReference type="InterPro" id="IPR000843">
    <property type="entry name" value="HTH_LacI"/>
</dbReference>
<keyword evidence="6" id="KW-1185">Reference proteome</keyword>
<dbReference type="SMART" id="SM00354">
    <property type="entry name" value="HTH_LACI"/>
    <property type="match status" value="1"/>
</dbReference>
<dbReference type="SUPFAM" id="SSF53822">
    <property type="entry name" value="Periplasmic binding protein-like I"/>
    <property type="match status" value="1"/>
</dbReference>
<dbReference type="Gene3D" id="1.10.260.40">
    <property type="entry name" value="lambda repressor-like DNA-binding domains"/>
    <property type="match status" value="1"/>
</dbReference>
<keyword evidence="1" id="KW-0805">Transcription regulation</keyword>
<dbReference type="CDD" id="cd01392">
    <property type="entry name" value="HTH_LacI"/>
    <property type="match status" value="1"/>
</dbReference>